<dbReference type="Gramene" id="OE9A069745T2">
    <property type="protein sequence ID" value="OE9A069745C2"/>
    <property type="gene ID" value="OE9A069745"/>
</dbReference>
<feature type="region of interest" description="Disordered" evidence="1">
    <location>
        <begin position="317"/>
        <end position="359"/>
    </location>
</feature>
<dbReference type="PANTHER" id="PTHR34560:SF1">
    <property type="entry name" value="START DOMAIN-CONTAINING PROTEIN"/>
    <property type="match status" value="1"/>
</dbReference>
<dbReference type="AlphaFoldDB" id="A0A8S0UYI9"/>
<proteinExistence type="predicted"/>
<protein>
    <submittedName>
        <fullName evidence="2">Uncharacterized protein</fullName>
    </submittedName>
</protein>
<name>A0A8S0UYI9_OLEEU</name>
<dbReference type="EMBL" id="CACTIH010009065">
    <property type="protein sequence ID" value="CAA3022178.1"/>
    <property type="molecule type" value="Genomic_DNA"/>
</dbReference>
<evidence type="ECO:0000313" key="2">
    <source>
        <dbReference type="EMBL" id="CAA3022178.1"/>
    </source>
</evidence>
<dbReference type="SUPFAM" id="SSF55961">
    <property type="entry name" value="Bet v1-like"/>
    <property type="match status" value="1"/>
</dbReference>
<evidence type="ECO:0000256" key="1">
    <source>
        <dbReference type="SAM" id="MobiDB-lite"/>
    </source>
</evidence>
<reference evidence="2 3" key="1">
    <citation type="submission" date="2019-12" db="EMBL/GenBank/DDBJ databases">
        <authorList>
            <person name="Alioto T."/>
            <person name="Alioto T."/>
            <person name="Gomez Garrido J."/>
        </authorList>
    </citation>
    <scope>NUCLEOTIDE SEQUENCE [LARGE SCALE GENOMIC DNA]</scope>
</reference>
<comment type="caution">
    <text evidence="2">The sequence shown here is derived from an EMBL/GenBank/DDBJ whole genome shotgun (WGS) entry which is preliminary data.</text>
</comment>
<sequence>MKVSWPLSSREVLAHYFAFEYFEDGLVVVLLNSISDSETIQISTHGFTRDGIPDAQDVVRIDVVGGFAIQKVTTDRSYFRTIANMDIKLDFIPPAFINFISRQLIGSGFKLYKKEVASVSKGDREFRETLKDPLYTRIREALYSENVTVEAPEQGLQKETSIMAEEQTEAREDYHMKENIRSNDIDIVDSISEDVVVRDQNGLCEIEEIGEIDVGETDLVDEFIKKPGNHLTNEIRPKFLVDKNNKVVISPKVEQALETLEKAISIFQEYRSNPETGSRPGISIAKSINIETDGAKESVSSEADQICRQDWNLTGLSKTGSTEMTLHEPRNSSGSHGSRGSKDTSHNKIAPASPDEDHSILEINHIAIDSSKNQSTEATVLETDDIAEKRTVKRKKSRYCCLTFIPGKSMAE</sequence>
<dbReference type="OrthoDB" id="17317at2759"/>
<gene>
    <name evidence="2" type="ORF">OLEA9_A069745</name>
</gene>
<accession>A0A8S0UYI9</accession>
<organism evidence="2 3">
    <name type="scientific">Olea europaea subsp. europaea</name>
    <dbReference type="NCBI Taxonomy" id="158383"/>
    <lineage>
        <taxon>Eukaryota</taxon>
        <taxon>Viridiplantae</taxon>
        <taxon>Streptophyta</taxon>
        <taxon>Embryophyta</taxon>
        <taxon>Tracheophyta</taxon>
        <taxon>Spermatophyta</taxon>
        <taxon>Magnoliopsida</taxon>
        <taxon>eudicotyledons</taxon>
        <taxon>Gunneridae</taxon>
        <taxon>Pentapetalae</taxon>
        <taxon>asterids</taxon>
        <taxon>lamiids</taxon>
        <taxon>Lamiales</taxon>
        <taxon>Oleaceae</taxon>
        <taxon>Oleeae</taxon>
        <taxon>Olea</taxon>
    </lineage>
</organism>
<dbReference type="InterPro" id="IPR023393">
    <property type="entry name" value="START-like_dom_sf"/>
</dbReference>
<dbReference type="Proteomes" id="UP000594638">
    <property type="component" value="Unassembled WGS sequence"/>
</dbReference>
<evidence type="ECO:0000313" key="3">
    <source>
        <dbReference type="Proteomes" id="UP000594638"/>
    </source>
</evidence>
<keyword evidence="3" id="KW-1185">Reference proteome</keyword>
<dbReference type="PANTHER" id="PTHR34560">
    <property type="entry name" value="POLYKETIDE CYCLASE/DEHYDRASE/LIPID TRANSPORT SUPERFAMILY PROTEIN"/>
    <property type="match status" value="1"/>
</dbReference>
<dbReference type="Gene3D" id="3.30.530.20">
    <property type="match status" value="1"/>
</dbReference>